<keyword evidence="2" id="KW-0677">Repeat</keyword>
<evidence type="ECO:0000259" key="9">
    <source>
        <dbReference type="PROSITE" id="PS51294"/>
    </source>
</evidence>
<evidence type="ECO:0000313" key="10">
    <source>
        <dbReference type="EMBL" id="ESW13535.1"/>
    </source>
</evidence>
<dbReference type="Proteomes" id="UP000000226">
    <property type="component" value="Chromosome 8"/>
</dbReference>
<dbReference type="PANTHER" id="PTHR47995">
    <property type="entry name" value="TRANSCRIPTION FACTOR MYB33-RELATED"/>
    <property type="match status" value="1"/>
</dbReference>
<sequence>MSSFSGEDKSSDKNNLKKGPWTTAEDDILAAYVRRHGSGNWNVVQKNTGLARCGKSCRLRWTNHLRPDLKTGAFSNEEQRKVIELHALMGNKWAKMAQELPGRTDNEIKNFWNTRLKKRKRNGLGIYPDDIKHVFNAHNSETTLPTYTHYVNDSGVGSSSCVPREVFNNFSTPNQPLLVPPISEVPVDMQLFEVPKEMMQLEVPEEMMQLFHIPKEFLLQEYVEFLEDFMNGGNYECSGGPSSISSKMPPLPSSCDALQFDEPMVVVRQVHEVGTNQHYRPRSPRSNGYLESIFYPPNVSQEPKNYSNMQGDDPIKDTLYSIIHPFFPR</sequence>
<dbReference type="SMR" id="V7B7H5"/>
<dbReference type="AlphaFoldDB" id="V7B7H5"/>
<evidence type="ECO:0000256" key="1">
    <source>
        <dbReference type="ARBA" id="ARBA00004123"/>
    </source>
</evidence>
<comment type="subcellular location">
    <subcellularLocation>
        <location evidence="1">Nucleus</location>
    </subcellularLocation>
</comment>
<keyword evidence="6" id="KW-0539">Nucleus</keyword>
<dbReference type="SMART" id="SM00717">
    <property type="entry name" value="SANT"/>
    <property type="match status" value="2"/>
</dbReference>
<dbReference type="GO" id="GO:0005634">
    <property type="term" value="C:nucleus"/>
    <property type="evidence" value="ECO:0007669"/>
    <property type="project" value="UniProtKB-SubCell"/>
</dbReference>
<dbReference type="InterPro" id="IPR001005">
    <property type="entry name" value="SANT/Myb"/>
</dbReference>
<evidence type="ECO:0000256" key="2">
    <source>
        <dbReference type="ARBA" id="ARBA00022737"/>
    </source>
</evidence>
<feature type="domain" description="Myb-like" evidence="8">
    <location>
        <begin position="66"/>
        <end position="116"/>
    </location>
</feature>
<dbReference type="OMA" id="YTHYVND"/>
<dbReference type="InterPro" id="IPR017930">
    <property type="entry name" value="Myb_dom"/>
</dbReference>
<proteinExistence type="predicted"/>
<dbReference type="eggNOG" id="KOG0048">
    <property type="taxonomic scope" value="Eukaryota"/>
</dbReference>
<keyword evidence="11" id="KW-1185">Reference proteome</keyword>
<evidence type="ECO:0000256" key="7">
    <source>
        <dbReference type="SAM" id="MobiDB-lite"/>
    </source>
</evidence>
<dbReference type="Pfam" id="PF00249">
    <property type="entry name" value="Myb_DNA-binding"/>
    <property type="match status" value="2"/>
</dbReference>
<dbReference type="EMBL" id="CM002295">
    <property type="protein sequence ID" value="ESW13535.1"/>
    <property type="molecule type" value="Genomic_DNA"/>
</dbReference>
<keyword evidence="3" id="KW-0805">Transcription regulation</keyword>
<dbReference type="PANTHER" id="PTHR47995:SF6">
    <property type="entry name" value="MYB DOMAIN PROTEIN 81-RELATED"/>
    <property type="match status" value="1"/>
</dbReference>
<dbReference type="FunFam" id="1.10.10.60:FF:000001">
    <property type="entry name" value="MYB-related transcription factor"/>
    <property type="match status" value="1"/>
</dbReference>
<dbReference type="PROSITE" id="PS51294">
    <property type="entry name" value="HTH_MYB"/>
    <property type="match status" value="2"/>
</dbReference>
<feature type="domain" description="Myb-like" evidence="8">
    <location>
        <begin position="13"/>
        <end position="65"/>
    </location>
</feature>
<evidence type="ECO:0000256" key="5">
    <source>
        <dbReference type="ARBA" id="ARBA00023163"/>
    </source>
</evidence>
<accession>V7B7H5</accession>
<dbReference type="PROSITE" id="PS50090">
    <property type="entry name" value="MYB_LIKE"/>
    <property type="match status" value="2"/>
</dbReference>
<evidence type="ECO:0000256" key="6">
    <source>
        <dbReference type="ARBA" id="ARBA00023242"/>
    </source>
</evidence>
<dbReference type="GO" id="GO:0003677">
    <property type="term" value="F:DNA binding"/>
    <property type="evidence" value="ECO:0007669"/>
    <property type="project" value="UniProtKB-KW"/>
</dbReference>
<dbReference type="OrthoDB" id="2143914at2759"/>
<protein>
    <submittedName>
        <fullName evidence="10">Uncharacterized protein</fullName>
    </submittedName>
</protein>
<feature type="domain" description="HTH myb-type" evidence="9">
    <location>
        <begin position="13"/>
        <end position="65"/>
    </location>
</feature>
<dbReference type="SUPFAM" id="SSF46689">
    <property type="entry name" value="Homeodomain-like"/>
    <property type="match status" value="1"/>
</dbReference>
<dbReference type="InterPro" id="IPR009057">
    <property type="entry name" value="Homeodomain-like_sf"/>
</dbReference>
<reference evidence="11" key="1">
    <citation type="journal article" date="2014" name="Nat. Genet.">
        <title>A reference genome for common bean and genome-wide analysis of dual domestications.</title>
        <authorList>
            <person name="Schmutz J."/>
            <person name="McClean P.E."/>
            <person name="Mamidi S."/>
            <person name="Wu G.A."/>
            <person name="Cannon S.B."/>
            <person name="Grimwood J."/>
            <person name="Jenkins J."/>
            <person name="Shu S."/>
            <person name="Song Q."/>
            <person name="Chavarro C."/>
            <person name="Torres-Torres M."/>
            <person name="Geffroy V."/>
            <person name="Moghaddam S.M."/>
            <person name="Gao D."/>
            <person name="Abernathy B."/>
            <person name="Barry K."/>
            <person name="Blair M."/>
            <person name="Brick M.A."/>
            <person name="Chovatia M."/>
            <person name="Gepts P."/>
            <person name="Goodstein D.M."/>
            <person name="Gonzales M."/>
            <person name="Hellsten U."/>
            <person name="Hyten D.L."/>
            <person name="Jia G."/>
            <person name="Kelly J.D."/>
            <person name="Kudrna D."/>
            <person name="Lee R."/>
            <person name="Richard M.M."/>
            <person name="Miklas P.N."/>
            <person name="Osorno J.M."/>
            <person name="Rodrigues J."/>
            <person name="Thareau V."/>
            <person name="Urrea C.A."/>
            <person name="Wang M."/>
            <person name="Yu Y."/>
            <person name="Zhang M."/>
            <person name="Wing R.A."/>
            <person name="Cregan P.B."/>
            <person name="Rokhsar D.S."/>
            <person name="Jackson S.A."/>
        </authorList>
    </citation>
    <scope>NUCLEOTIDE SEQUENCE [LARGE SCALE GENOMIC DNA]</scope>
    <source>
        <strain evidence="11">cv. G19833</strain>
    </source>
</reference>
<feature type="domain" description="HTH myb-type" evidence="9">
    <location>
        <begin position="66"/>
        <end position="120"/>
    </location>
</feature>
<dbReference type="CDD" id="cd00167">
    <property type="entry name" value="SANT"/>
    <property type="match status" value="2"/>
</dbReference>
<evidence type="ECO:0000256" key="4">
    <source>
        <dbReference type="ARBA" id="ARBA00023125"/>
    </source>
</evidence>
<dbReference type="Gene3D" id="1.10.10.60">
    <property type="entry name" value="Homeodomain-like"/>
    <property type="match status" value="2"/>
</dbReference>
<feature type="compositionally biased region" description="Basic and acidic residues" evidence="7">
    <location>
        <begin position="1"/>
        <end position="15"/>
    </location>
</feature>
<evidence type="ECO:0000259" key="8">
    <source>
        <dbReference type="PROSITE" id="PS50090"/>
    </source>
</evidence>
<feature type="region of interest" description="Disordered" evidence="7">
    <location>
        <begin position="1"/>
        <end position="20"/>
    </location>
</feature>
<dbReference type="Gramene" id="ESW13535">
    <property type="protein sequence ID" value="ESW13535"/>
    <property type="gene ID" value="PHAVU_008G205000g"/>
</dbReference>
<evidence type="ECO:0000256" key="3">
    <source>
        <dbReference type="ARBA" id="ARBA00023015"/>
    </source>
</evidence>
<keyword evidence="5" id="KW-0804">Transcription</keyword>
<keyword evidence="4" id="KW-0238">DNA-binding</keyword>
<evidence type="ECO:0000313" key="11">
    <source>
        <dbReference type="Proteomes" id="UP000000226"/>
    </source>
</evidence>
<organism evidence="10 11">
    <name type="scientific">Phaseolus vulgaris</name>
    <name type="common">Kidney bean</name>
    <name type="synonym">French bean</name>
    <dbReference type="NCBI Taxonomy" id="3885"/>
    <lineage>
        <taxon>Eukaryota</taxon>
        <taxon>Viridiplantae</taxon>
        <taxon>Streptophyta</taxon>
        <taxon>Embryophyta</taxon>
        <taxon>Tracheophyta</taxon>
        <taxon>Spermatophyta</taxon>
        <taxon>Magnoliopsida</taxon>
        <taxon>eudicotyledons</taxon>
        <taxon>Gunneridae</taxon>
        <taxon>Pentapetalae</taxon>
        <taxon>rosids</taxon>
        <taxon>fabids</taxon>
        <taxon>Fabales</taxon>
        <taxon>Fabaceae</taxon>
        <taxon>Papilionoideae</taxon>
        <taxon>50 kb inversion clade</taxon>
        <taxon>NPAAA clade</taxon>
        <taxon>indigoferoid/millettioid clade</taxon>
        <taxon>Phaseoleae</taxon>
        <taxon>Phaseolus</taxon>
    </lineage>
</organism>
<gene>
    <name evidence="10" type="ORF">PHAVU_008G205000g</name>
</gene>
<name>V7B7H5_PHAVU</name>